<dbReference type="Proteomes" id="UP000518266">
    <property type="component" value="Unassembled WGS sequence"/>
</dbReference>
<dbReference type="OrthoDB" id="443634at2759"/>
<dbReference type="GO" id="GO:0016020">
    <property type="term" value="C:membrane"/>
    <property type="evidence" value="ECO:0007669"/>
    <property type="project" value="InterPro"/>
</dbReference>
<dbReference type="Pfam" id="PF15902">
    <property type="entry name" value="Sortilin-Vps10"/>
    <property type="match status" value="1"/>
</dbReference>
<dbReference type="Gene3D" id="2.10.70.80">
    <property type="match status" value="1"/>
</dbReference>
<reference evidence="4 5" key="1">
    <citation type="submission" date="2020-03" db="EMBL/GenBank/DDBJ databases">
        <title>Dissostichus mawsoni Genome sequencing and assembly.</title>
        <authorList>
            <person name="Park H."/>
        </authorList>
    </citation>
    <scope>NUCLEOTIDE SEQUENCE [LARGE SCALE GENOMIC DNA]</scope>
    <source>
        <strain evidence="4">DM0001</strain>
        <tissue evidence="4">Muscle</tissue>
    </source>
</reference>
<comment type="caution">
    <text evidence="4">The sequence shown here is derived from an EMBL/GenBank/DDBJ whole genome shotgun (WGS) entry which is preliminary data.</text>
</comment>
<dbReference type="InterPro" id="IPR050310">
    <property type="entry name" value="VPS10-sortilin"/>
</dbReference>
<dbReference type="PANTHER" id="PTHR12106:SF41">
    <property type="entry name" value="SORTILIN"/>
    <property type="match status" value="1"/>
</dbReference>
<dbReference type="InterPro" id="IPR031778">
    <property type="entry name" value="Sortilin_N"/>
</dbReference>
<keyword evidence="1" id="KW-0677">Repeat</keyword>
<evidence type="ECO:0000256" key="1">
    <source>
        <dbReference type="ARBA" id="ARBA00022737"/>
    </source>
</evidence>
<proteinExistence type="predicted"/>
<dbReference type="InterPro" id="IPR031777">
    <property type="entry name" value="Sortilin_C"/>
</dbReference>
<dbReference type="GO" id="GO:0005794">
    <property type="term" value="C:Golgi apparatus"/>
    <property type="evidence" value="ECO:0007669"/>
    <property type="project" value="TreeGrafter"/>
</dbReference>
<name>A0A7J5Z3B4_DISMA</name>
<dbReference type="SMART" id="SM00602">
    <property type="entry name" value="VPS10"/>
    <property type="match status" value="1"/>
</dbReference>
<dbReference type="GO" id="GO:0006895">
    <property type="term" value="P:Golgi to endosome transport"/>
    <property type="evidence" value="ECO:0007669"/>
    <property type="project" value="TreeGrafter"/>
</dbReference>
<organism evidence="4 5">
    <name type="scientific">Dissostichus mawsoni</name>
    <name type="common">Antarctic cod</name>
    <dbReference type="NCBI Taxonomy" id="36200"/>
    <lineage>
        <taxon>Eukaryota</taxon>
        <taxon>Metazoa</taxon>
        <taxon>Chordata</taxon>
        <taxon>Craniata</taxon>
        <taxon>Vertebrata</taxon>
        <taxon>Euteleostomi</taxon>
        <taxon>Actinopterygii</taxon>
        <taxon>Neopterygii</taxon>
        <taxon>Teleostei</taxon>
        <taxon>Neoteleostei</taxon>
        <taxon>Acanthomorphata</taxon>
        <taxon>Eupercaria</taxon>
        <taxon>Perciformes</taxon>
        <taxon>Notothenioidei</taxon>
        <taxon>Nototheniidae</taxon>
        <taxon>Dissostichus</taxon>
    </lineage>
</organism>
<feature type="domain" description="VPS10" evidence="3">
    <location>
        <begin position="1"/>
        <end position="305"/>
    </location>
</feature>
<dbReference type="SUPFAM" id="SSF110296">
    <property type="entry name" value="Oligoxyloglucan reducing end-specific cellobiohydrolase"/>
    <property type="match status" value="1"/>
</dbReference>
<dbReference type="EMBL" id="JAAKFY010000006">
    <property type="protein sequence ID" value="KAF3856086.1"/>
    <property type="molecule type" value="Genomic_DNA"/>
</dbReference>
<dbReference type="Pfam" id="PF15901">
    <property type="entry name" value="Sortilin_C"/>
    <property type="match status" value="1"/>
</dbReference>
<evidence type="ECO:0000256" key="2">
    <source>
        <dbReference type="ARBA" id="ARBA00023180"/>
    </source>
</evidence>
<dbReference type="AlphaFoldDB" id="A0A7J5Z3B4"/>
<keyword evidence="5" id="KW-1185">Reference proteome</keyword>
<dbReference type="PANTHER" id="PTHR12106">
    <property type="entry name" value="SORTILIN RELATED"/>
    <property type="match status" value="1"/>
</dbReference>
<dbReference type="GO" id="GO:0016050">
    <property type="term" value="P:vesicle organization"/>
    <property type="evidence" value="ECO:0007669"/>
    <property type="project" value="TreeGrafter"/>
</dbReference>
<dbReference type="GO" id="GO:0006897">
    <property type="term" value="P:endocytosis"/>
    <property type="evidence" value="ECO:0007669"/>
    <property type="project" value="TreeGrafter"/>
</dbReference>
<gene>
    <name evidence="4" type="ORF">F7725_016809</name>
</gene>
<evidence type="ECO:0000313" key="4">
    <source>
        <dbReference type="EMBL" id="KAF3856086.1"/>
    </source>
</evidence>
<keyword evidence="2" id="KW-0325">Glycoprotein</keyword>
<evidence type="ECO:0000259" key="3">
    <source>
        <dbReference type="SMART" id="SM00602"/>
    </source>
</evidence>
<protein>
    <recommendedName>
        <fullName evidence="3">VPS10 domain-containing protein</fullName>
    </recommendedName>
</protein>
<evidence type="ECO:0000313" key="5">
    <source>
        <dbReference type="Proteomes" id="UP000518266"/>
    </source>
</evidence>
<dbReference type="GO" id="GO:0005829">
    <property type="term" value="C:cytosol"/>
    <property type="evidence" value="ECO:0007669"/>
    <property type="project" value="GOC"/>
</dbReference>
<sequence>MAQLPTVNHEQFYSILASNQDMIFMHTQVLEPSMCQMTEELFSPKSLERHLYTTTGSETDFTAISSLRGVYMTSVLSEDGAMETVITFDQGAKWQTLRRPQNSHCDTETSTNRPNRCRLLIHAAYSITMMMNVPMLPLSQSSAVGIILAHGSVGDEVSSLSPDVYVSDDGGYSWMLALRGPHHYAIMDSGGLLMAVEQTNAPRPAPFSGFHGQRAGGSRSMNVSLWGYRNDFSKWVVITIDFRKILTRDCEYGQNEGTEGDYVQWLAHSADPSGSHDGCVLGYKETFLRLRKDSVLLEREGLCRH</sequence>
<accession>A0A7J5Z3B4</accession>
<dbReference type="InterPro" id="IPR006581">
    <property type="entry name" value="VPS10"/>
</dbReference>